<dbReference type="SMART" id="SM00268">
    <property type="entry name" value="ACTIN"/>
    <property type="match status" value="1"/>
</dbReference>
<gene>
    <name evidence="5" type="primary">mamK1</name>
    <name evidence="5" type="ORF">EPICR_30019</name>
</gene>
<name>A0A484HFP6_9BACT</name>
<dbReference type="SUPFAM" id="SSF53067">
    <property type="entry name" value="Actin-like ATPase domain"/>
    <property type="match status" value="2"/>
</dbReference>
<dbReference type="AlphaFoldDB" id="A0A484HFP6"/>
<dbReference type="Gene3D" id="3.30.420.40">
    <property type="match status" value="2"/>
</dbReference>
<evidence type="ECO:0000256" key="3">
    <source>
        <dbReference type="ARBA" id="ARBA00022741"/>
    </source>
</evidence>
<evidence type="ECO:0000256" key="4">
    <source>
        <dbReference type="ARBA" id="ARBA00022840"/>
    </source>
</evidence>
<dbReference type="GO" id="GO:0005737">
    <property type="term" value="C:cytoplasm"/>
    <property type="evidence" value="ECO:0007669"/>
    <property type="project" value="UniProtKB-SubCell"/>
</dbReference>
<dbReference type="PANTHER" id="PTHR42749">
    <property type="entry name" value="CELL SHAPE-DETERMINING PROTEIN MREB"/>
    <property type="match status" value="1"/>
</dbReference>
<evidence type="ECO:0000256" key="1">
    <source>
        <dbReference type="ARBA" id="ARBA00004496"/>
    </source>
</evidence>
<dbReference type="InterPro" id="IPR043129">
    <property type="entry name" value="ATPase_NBD"/>
</dbReference>
<dbReference type="GO" id="GO:0005524">
    <property type="term" value="F:ATP binding"/>
    <property type="evidence" value="ECO:0007669"/>
    <property type="project" value="UniProtKB-KW"/>
</dbReference>
<protein>
    <submittedName>
        <fullName evidence="5">Magnetosome protein MamK1</fullName>
    </submittedName>
</protein>
<reference evidence="5" key="1">
    <citation type="submission" date="2019-01" db="EMBL/GenBank/DDBJ databases">
        <authorList>
            <consortium name="Genoscope - CEA"/>
            <person name="William W."/>
        </authorList>
    </citation>
    <scope>NUCLEOTIDE SEQUENCE</scope>
    <source>
        <strain evidence="5">CR-1</strain>
    </source>
</reference>
<keyword evidence="3" id="KW-0547">Nucleotide-binding</keyword>
<accession>A0A484HFP6</accession>
<organism evidence="5">
    <name type="scientific">uncultured Desulfobacteraceae bacterium</name>
    <dbReference type="NCBI Taxonomy" id="218296"/>
    <lineage>
        <taxon>Bacteria</taxon>
        <taxon>Pseudomonadati</taxon>
        <taxon>Thermodesulfobacteriota</taxon>
        <taxon>Desulfobacteria</taxon>
        <taxon>Desulfobacterales</taxon>
        <taxon>Desulfobacteraceae</taxon>
        <taxon>environmental samples</taxon>
    </lineage>
</organism>
<dbReference type="InterPro" id="IPR004000">
    <property type="entry name" value="Actin"/>
</dbReference>
<dbReference type="Pfam" id="PF06723">
    <property type="entry name" value="MreB_Mbl"/>
    <property type="match status" value="1"/>
</dbReference>
<proteinExistence type="predicted"/>
<dbReference type="InterPro" id="IPR056546">
    <property type="entry name" value="MreB_MamK-like"/>
</dbReference>
<sequence>MDIKPSKQELAWISEQLKTIRTMLSNDKNHIIGINLGTSWTVAMTRKMKGRFRSVVGYPKDILAKSVIKEDYLIGEKALENGGALSLVYPFKRGVIDADDSKNFHAASEIFSYAVSGTNPGPDARICCVIGMPPNALSEDKDRVLEIARESCHHAAVVSHPFLVALGMDRLIDSIIVDIGAGTTDICGLKGALPGPQDEITLLTAGESIDAALATAIRDRYPGVSLTKKLICEIKEKHAFVGTAPKPVLVELRKRGIPEKYDITSEIKLACESIFPDIIDGIVSVLSTFDLEKQDTVLQNIYLAGGGSGIAGIETFIEKGLEDYGDVSVHRIKDSDFCGCEGALKISDSAFLDGMKLESLK</sequence>
<evidence type="ECO:0000313" key="5">
    <source>
        <dbReference type="EMBL" id="VEN74089.1"/>
    </source>
</evidence>
<dbReference type="CDD" id="cd24009">
    <property type="entry name" value="ASKHA_NBD_MamK"/>
    <property type="match status" value="1"/>
</dbReference>
<comment type="subcellular location">
    <subcellularLocation>
        <location evidence="1">Cytoplasm</location>
    </subcellularLocation>
</comment>
<evidence type="ECO:0000256" key="2">
    <source>
        <dbReference type="ARBA" id="ARBA00022490"/>
    </source>
</evidence>
<dbReference type="EMBL" id="CAACVI010000023">
    <property type="protein sequence ID" value="VEN74089.1"/>
    <property type="molecule type" value="Genomic_DNA"/>
</dbReference>
<keyword evidence="4" id="KW-0067">ATP-binding</keyword>
<dbReference type="PANTHER" id="PTHR42749:SF1">
    <property type="entry name" value="CELL SHAPE-DETERMINING PROTEIN MREB"/>
    <property type="match status" value="1"/>
</dbReference>
<keyword evidence="2" id="KW-0963">Cytoplasm</keyword>